<evidence type="ECO:0000256" key="1">
    <source>
        <dbReference type="SAM" id="MobiDB-lite"/>
    </source>
</evidence>
<feature type="non-terminal residue" evidence="2">
    <location>
        <position position="111"/>
    </location>
</feature>
<dbReference type="AlphaFoldDB" id="A0A843W710"/>
<feature type="region of interest" description="Disordered" evidence="1">
    <location>
        <begin position="1"/>
        <end position="21"/>
    </location>
</feature>
<protein>
    <submittedName>
        <fullName evidence="2">Uncharacterized protein</fullName>
    </submittedName>
</protein>
<evidence type="ECO:0000313" key="3">
    <source>
        <dbReference type="Proteomes" id="UP000652761"/>
    </source>
</evidence>
<sequence length="111" mass="11854">LEQGDGGQRTRGNVGRRALPPSPCLGARARIRTASAPIAMSLPEGSDLVRLGGVRDLASSFGSNLGIRLGGVRDLASSFFLKSSRIHILYGYVKGRIVDTGMYCCSMRNKN</sequence>
<comment type="caution">
    <text evidence="2">The sequence shown here is derived from an EMBL/GenBank/DDBJ whole genome shotgun (WGS) entry which is preliminary data.</text>
</comment>
<organism evidence="2 3">
    <name type="scientific">Colocasia esculenta</name>
    <name type="common">Wild taro</name>
    <name type="synonym">Arum esculentum</name>
    <dbReference type="NCBI Taxonomy" id="4460"/>
    <lineage>
        <taxon>Eukaryota</taxon>
        <taxon>Viridiplantae</taxon>
        <taxon>Streptophyta</taxon>
        <taxon>Embryophyta</taxon>
        <taxon>Tracheophyta</taxon>
        <taxon>Spermatophyta</taxon>
        <taxon>Magnoliopsida</taxon>
        <taxon>Liliopsida</taxon>
        <taxon>Araceae</taxon>
        <taxon>Aroideae</taxon>
        <taxon>Colocasieae</taxon>
        <taxon>Colocasia</taxon>
    </lineage>
</organism>
<dbReference type="Proteomes" id="UP000652761">
    <property type="component" value="Unassembled WGS sequence"/>
</dbReference>
<reference evidence="2" key="1">
    <citation type="submission" date="2017-07" db="EMBL/GenBank/DDBJ databases">
        <title>Taro Niue Genome Assembly and Annotation.</title>
        <authorList>
            <person name="Atibalentja N."/>
            <person name="Keating K."/>
            <person name="Fields C.J."/>
        </authorList>
    </citation>
    <scope>NUCLEOTIDE SEQUENCE</scope>
    <source>
        <strain evidence="2">Niue_2</strain>
        <tissue evidence="2">Leaf</tissue>
    </source>
</reference>
<name>A0A843W710_COLES</name>
<evidence type="ECO:0000313" key="2">
    <source>
        <dbReference type="EMBL" id="MQM03726.1"/>
    </source>
</evidence>
<accession>A0A843W710</accession>
<keyword evidence="3" id="KW-1185">Reference proteome</keyword>
<proteinExistence type="predicted"/>
<gene>
    <name evidence="2" type="ORF">Taro_036509</name>
</gene>
<dbReference type="EMBL" id="NMUH01003087">
    <property type="protein sequence ID" value="MQM03726.1"/>
    <property type="molecule type" value="Genomic_DNA"/>
</dbReference>